<feature type="compositionally biased region" description="Gly residues" evidence="1">
    <location>
        <begin position="162"/>
        <end position="176"/>
    </location>
</feature>
<evidence type="ECO:0000313" key="2">
    <source>
        <dbReference type="EMBL" id="EEF22646.1"/>
    </source>
</evidence>
<reference evidence="3" key="1">
    <citation type="journal article" date="2010" name="Nat. Biotechnol.">
        <title>Draft genome sequence of the oilseed species Ricinus communis.</title>
        <authorList>
            <person name="Chan A.P."/>
            <person name="Crabtree J."/>
            <person name="Zhao Q."/>
            <person name="Lorenzi H."/>
            <person name="Orvis J."/>
            <person name="Puiu D."/>
            <person name="Melake-Berhan A."/>
            <person name="Jones K.M."/>
            <person name="Redman J."/>
            <person name="Chen G."/>
            <person name="Cahoon E.B."/>
            <person name="Gedil M."/>
            <person name="Stanke M."/>
            <person name="Haas B.J."/>
            <person name="Wortman J.R."/>
            <person name="Fraser-Liggett C.M."/>
            <person name="Ravel J."/>
            <person name="Rabinowicz P.D."/>
        </authorList>
    </citation>
    <scope>NUCLEOTIDE SEQUENCE [LARGE SCALE GENOMIC DNA]</scope>
    <source>
        <strain evidence="3">cv. Hale</strain>
    </source>
</reference>
<name>B9TNB8_RICCO</name>
<accession>B9TNB8</accession>
<dbReference type="AlphaFoldDB" id="B9TNB8"/>
<feature type="region of interest" description="Disordered" evidence="1">
    <location>
        <begin position="158"/>
        <end position="177"/>
    </location>
</feature>
<evidence type="ECO:0000313" key="3">
    <source>
        <dbReference type="Proteomes" id="UP000008311"/>
    </source>
</evidence>
<dbReference type="Proteomes" id="UP000008311">
    <property type="component" value="Unassembled WGS sequence"/>
</dbReference>
<dbReference type="EMBL" id="EQ991967">
    <property type="protein sequence ID" value="EEF22646.1"/>
    <property type="molecule type" value="Genomic_DNA"/>
</dbReference>
<gene>
    <name evidence="2" type="ORF">RCOM_2084940</name>
</gene>
<organism evidence="2 3">
    <name type="scientific">Ricinus communis</name>
    <name type="common">Castor bean</name>
    <dbReference type="NCBI Taxonomy" id="3988"/>
    <lineage>
        <taxon>Eukaryota</taxon>
        <taxon>Viridiplantae</taxon>
        <taxon>Streptophyta</taxon>
        <taxon>Embryophyta</taxon>
        <taxon>Tracheophyta</taxon>
        <taxon>Spermatophyta</taxon>
        <taxon>Magnoliopsida</taxon>
        <taxon>eudicotyledons</taxon>
        <taxon>Gunneridae</taxon>
        <taxon>Pentapetalae</taxon>
        <taxon>rosids</taxon>
        <taxon>fabids</taxon>
        <taxon>Malpighiales</taxon>
        <taxon>Euphorbiaceae</taxon>
        <taxon>Acalyphoideae</taxon>
        <taxon>Acalypheae</taxon>
        <taxon>Ricinus</taxon>
    </lineage>
</organism>
<sequence length="306" mass="31521">MAEPQHPVHGQTAGEALAILDARGRASERRCDLSVRAGAVVGIPHRPAGTPAGAAVGSAAVLDRAGARARAGIACVVQPLPRAPRYREVAAGRQPYRPQAARGGQALWPLPVDGSGRGGGVAAHAERGAGRGAPLRHRWRPYRRLLLSVSDRYAQCGRSGRRGAGWRGGRPPGAGVPGPDLVAALPAGRRHAGPRALAPPERQRADSGHVPGHPQGEVVGALWHQPVRHRSPGPPPGRHHRLQPVRQAVCGRGAVAGQRLAGLPGAATVLAGGAGAAGVRRAARLLAGAEHAGAPRVAWPVHQPHR</sequence>
<proteinExistence type="predicted"/>
<keyword evidence="3" id="KW-1185">Reference proteome</keyword>
<protein>
    <submittedName>
        <fullName evidence="2">Uncharacterized protein</fullName>
    </submittedName>
</protein>
<feature type="region of interest" description="Disordered" evidence="1">
    <location>
        <begin position="188"/>
        <end position="213"/>
    </location>
</feature>
<evidence type="ECO:0000256" key="1">
    <source>
        <dbReference type="SAM" id="MobiDB-lite"/>
    </source>
</evidence>
<dbReference type="InParanoid" id="B9TNB8"/>